<accession>A0A560J4H8</accession>
<dbReference type="CDD" id="cd01532">
    <property type="entry name" value="4RHOD_Repeat_1"/>
    <property type="match status" value="1"/>
</dbReference>
<dbReference type="PANTHER" id="PTHR43855">
    <property type="entry name" value="THIOSULFATE SULFURTRANSFERASE"/>
    <property type="match status" value="1"/>
</dbReference>
<feature type="domain" description="Rhodanese" evidence="3">
    <location>
        <begin position="395"/>
        <end position="483"/>
    </location>
</feature>
<protein>
    <submittedName>
        <fullName evidence="4">Rhodanese-related sulfurtransferase</fullName>
    </submittedName>
</protein>
<dbReference type="RefSeq" id="WP_145613908.1">
    <property type="nucleotide sequence ID" value="NZ_JARPAF010000004.1"/>
</dbReference>
<dbReference type="PROSITE" id="PS00380">
    <property type="entry name" value="RHODANESE_1"/>
    <property type="match status" value="1"/>
</dbReference>
<dbReference type="Proteomes" id="UP000320516">
    <property type="component" value="Unassembled WGS sequence"/>
</dbReference>
<gene>
    <name evidence="4" type="ORF">FBZ87_11956</name>
</gene>
<evidence type="ECO:0000256" key="2">
    <source>
        <dbReference type="SAM" id="MobiDB-lite"/>
    </source>
</evidence>
<dbReference type="SUPFAM" id="SSF52821">
    <property type="entry name" value="Rhodanese/Cell cycle control phosphatase"/>
    <property type="match status" value="4"/>
</dbReference>
<feature type="domain" description="Rhodanese" evidence="3">
    <location>
        <begin position="145"/>
        <end position="236"/>
    </location>
</feature>
<dbReference type="InterPro" id="IPR001763">
    <property type="entry name" value="Rhodanese-like_dom"/>
</dbReference>
<dbReference type="Gene3D" id="3.40.250.10">
    <property type="entry name" value="Rhodanese-like domain"/>
    <property type="match status" value="4"/>
</dbReference>
<comment type="caution">
    <text evidence="4">The sequence shown here is derived from an EMBL/GenBank/DDBJ whole genome shotgun (WGS) entry which is preliminary data.</text>
</comment>
<feature type="domain" description="Rhodanese" evidence="3">
    <location>
        <begin position="22"/>
        <end position="112"/>
    </location>
</feature>
<dbReference type="CDD" id="cd01534">
    <property type="entry name" value="4RHOD_Repeat_3"/>
    <property type="match status" value="1"/>
</dbReference>
<reference evidence="4 5" key="1">
    <citation type="submission" date="2019-06" db="EMBL/GenBank/DDBJ databases">
        <title>Genomic Encyclopedia of Type Strains, Phase IV (KMG-V): Genome sequencing to study the core and pangenomes of soil and plant-associated prokaryotes.</title>
        <authorList>
            <person name="Whitman W."/>
        </authorList>
    </citation>
    <scope>NUCLEOTIDE SEQUENCE [LARGE SCALE GENOMIC DNA]</scope>
    <source>
        <strain evidence="4 5">BR 12005</strain>
    </source>
</reference>
<dbReference type="AlphaFoldDB" id="A0A560J4H8"/>
<dbReference type="EMBL" id="VITV01000019">
    <property type="protein sequence ID" value="TWB65725.1"/>
    <property type="molecule type" value="Genomic_DNA"/>
</dbReference>
<keyword evidence="1" id="KW-0677">Repeat</keyword>
<dbReference type="SMART" id="SM00450">
    <property type="entry name" value="RHOD"/>
    <property type="match status" value="4"/>
</dbReference>
<sequence length="559" mass="59818">MSFAPSAAAAVPPEDVRFHLIARRELALLDVREEDPYAQAHPLFAANLPLSRLELEVLDRVPRRDTAIVLYDAGEGLAERAAATLGALGYTNVRLLAGGLEGWRAAGYEIFRDVNVPSKSFGELVETEAHTPSLSAPEVKGLLDEQADVVVLDSRRFEEYRTMSIPTGTSVPGAELVLRARTLAPDPSTTIIVNCAGRTRSLIGAQSLRNAGVPNPVYALRNGTIGWTLAGFTLEHGQERRFGAVDSAAQEAARTAARAVAYRAGVRRLSYTQLEALEEPGRTLYRLDVRTPEEYQAGHLPGFRGAPGGQLVQETDHSAPVRGARIVLFDTLSVRADMSASWLAQMGWEVLVLDDVPTSALTATGPWRPTLPPVPAAEAIPPTHLARLLAANLPNGGGVTLLDVGPSPAYRRGHVPGARFIIRARLAADLPAAARQGTIVVTSLDGVGARFAAVDIQALTGRPALVLDGGTAAWTAAGLQLETGEGAYLSAPDDVYRRPYEGTDNAVEAMQAYLDWEYGLVGQLRRDGTHGFFVIPPSREAHDTPESLSPHLAHEGHGR</sequence>
<dbReference type="Pfam" id="PF00581">
    <property type="entry name" value="Rhodanese"/>
    <property type="match status" value="4"/>
</dbReference>
<evidence type="ECO:0000313" key="5">
    <source>
        <dbReference type="Proteomes" id="UP000320516"/>
    </source>
</evidence>
<name>A0A560J4H8_9PROT</name>
<feature type="domain" description="Rhodanese" evidence="3">
    <location>
        <begin position="287"/>
        <end position="357"/>
    </location>
</feature>
<dbReference type="PROSITE" id="PS50206">
    <property type="entry name" value="RHODANESE_3"/>
    <property type="match status" value="4"/>
</dbReference>
<dbReference type="InterPro" id="IPR001307">
    <property type="entry name" value="Thiosulphate_STrfase_CS"/>
</dbReference>
<organism evidence="4 5">
    <name type="scientific">Nitrospirillum amazonense</name>
    <dbReference type="NCBI Taxonomy" id="28077"/>
    <lineage>
        <taxon>Bacteria</taxon>
        <taxon>Pseudomonadati</taxon>
        <taxon>Pseudomonadota</taxon>
        <taxon>Alphaproteobacteria</taxon>
        <taxon>Rhodospirillales</taxon>
        <taxon>Azospirillaceae</taxon>
        <taxon>Nitrospirillum</taxon>
    </lineage>
</organism>
<dbReference type="PANTHER" id="PTHR43855:SF1">
    <property type="entry name" value="THIOSULFATE SULFURTRANSFERASE"/>
    <property type="match status" value="1"/>
</dbReference>
<evidence type="ECO:0000313" key="4">
    <source>
        <dbReference type="EMBL" id="TWB65725.1"/>
    </source>
</evidence>
<dbReference type="InterPro" id="IPR051126">
    <property type="entry name" value="Thiosulfate_sulfurtransferase"/>
</dbReference>
<feature type="region of interest" description="Disordered" evidence="2">
    <location>
        <begin position="537"/>
        <end position="559"/>
    </location>
</feature>
<proteinExistence type="predicted"/>
<evidence type="ECO:0000259" key="3">
    <source>
        <dbReference type="PROSITE" id="PS50206"/>
    </source>
</evidence>
<evidence type="ECO:0000256" key="1">
    <source>
        <dbReference type="ARBA" id="ARBA00022737"/>
    </source>
</evidence>
<dbReference type="GO" id="GO:0004792">
    <property type="term" value="F:thiosulfate-cyanide sulfurtransferase activity"/>
    <property type="evidence" value="ECO:0007669"/>
    <property type="project" value="InterPro"/>
</dbReference>
<dbReference type="InterPro" id="IPR036873">
    <property type="entry name" value="Rhodanese-like_dom_sf"/>
</dbReference>
<keyword evidence="4" id="KW-0808">Transferase</keyword>